<evidence type="ECO:0000256" key="1">
    <source>
        <dbReference type="ARBA" id="ARBA00000085"/>
    </source>
</evidence>
<dbReference type="GO" id="GO:0000155">
    <property type="term" value="F:phosphorelay sensor kinase activity"/>
    <property type="evidence" value="ECO:0007669"/>
    <property type="project" value="InterPro"/>
</dbReference>
<dbReference type="InterPro" id="IPR003594">
    <property type="entry name" value="HATPase_dom"/>
</dbReference>
<dbReference type="InterPro" id="IPR003661">
    <property type="entry name" value="HisK_dim/P_dom"/>
</dbReference>
<organism evidence="10 11">
    <name type="scientific">Coleofasciculus chthonoplastes PCC 7420</name>
    <dbReference type="NCBI Taxonomy" id="118168"/>
    <lineage>
        <taxon>Bacteria</taxon>
        <taxon>Bacillati</taxon>
        <taxon>Cyanobacteriota</taxon>
        <taxon>Cyanophyceae</taxon>
        <taxon>Coleofasciculales</taxon>
        <taxon>Coleofasciculaceae</taxon>
        <taxon>Coleofasciculus</taxon>
    </lineage>
</organism>
<dbReference type="InterPro" id="IPR036890">
    <property type="entry name" value="HATPase_C_sf"/>
</dbReference>
<evidence type="ECO:0000313" key="10">
    <source>
        <dbReference type="EMBL" id="EDX75238.1"/>
    </source>
</evidence>
<dbReference type="Gene3D" id="3.40.50.2300">
    <property type="match status" value="1"/>
</dbReference>
<name>B4VSQ0_9CYAN</name>
<evidence type="ECO:0000256" key="7">
    <source>
        <dbReference type="SAM" id="Coils"/>
    </source>
</evidence>
<keyword evidence="7" id="KW-0175">Coiled coil</keyword>
<dbReference type="RefSeq" id="WP_006101513.1">
    <property type="nucleotide sequence ID" value="NZ_DS989850.1"/>
</dbReference>
<keyword evidence="3 6" id="KW-0597">Phosphoprotein</keyword>
<keyword evidence="4" id="KW-0808">Transferase</keyword>
<dbReference type="CDD" id="cd00082">
    <property type="entry name" value="HisKA"/>
    <property type="match status" value="1"/>
</dbReference>
<keyword evidence="5" id="KW-0902">Two-component regulatory system</keyword>
<dbReference type="EMBL" id="DS989850">
    <property type="protein sequence ID" value="EDX75238.1"/>
    <property type="molecule type" value="Genomic_DNA"/>
</dbReference>
<evidence type="ECO:0000313" key="11">
    <source>
        <dbReference type="Proteomes" id="UP000003835"/>
    </source>
</evidence>
<evidence type="ECO:0000256" key="2">
    <source>
        <dbReference type="ARBA" id="ARBA00012438"/>
    </source>
</evidence>
<dbReference type="PRINTS" id="PR00344">
    <property type="entry name" value="BCTRLSENSOR"/>
</dbReference>
<protein>
    <recommendedName>
        <fullName evidence="2">histidine kinase</fullName>
        <ecNumber evidence="2">2.7.13.3</ecNumber>
    </recommendedName>
</protein>
<evidence type="ECO:0000256" key="6">
    <source>
        <dbReference type="PROSITE-ProRule" id="PRU00169"/>
    </source>
</evidence>
<dbReference type="Proteomes" id="UP000003835">
    <property type="component" value="Unassembled WGS sequence"/>
</dbReference>
<dbReference type="InterPro" id="IPR001789">
    <property type="entry name" value="Sig_transdc_resp-reg_receiver"/>
</dbReference>
<feature type="domain" description="Response regulatory" evidence="9">
    <location>
        <begin position="12"/>
        <end position="128"/>
    </location>
</feature>
<dbReference type="eggNOG" id="COG4191">
    <property type="taxonomic scope" value="Bacteria"/>
</dbReference>
<keyword evidence="4" id="KW-0418">Kinase</keyword>
<dbReference type="PANTHER" id="PTHR43065:SF50">
    <property type="entry name" value="HISTIDINE KINASE"/>
    <property type="match status" value="1"/>
</dbReference>
<feature type="modified residue" description="4-aspartylphosphate" evidence="6">
    <location>
        <position position="61"/>
    </location>
</feature>
<dbReference type="PROSITE" id="PS50109">
    <property type="entry name" value="HIS_KIN"/>
    <property type="match status" value="1"/>
</dbReference>
<proteinExistence type="predicted"/>
<evidence type="ECO:0000256" key="3">
    <source>
        <dbReference type="ARBA" id="ARBA00022553"/>
    </source>
</evidence>
<gene>
    <name evidence="10" type="ORF">MC7420_2242</name>
</gene>
<evidence type="ECO:0000259" key="8">
    <source>
        <dbReference type="PROSITE" id="PS50109"/>
    </source>
</evidence>
<dbReference type="Pfam" id="PF02518">
    <property type="entry name" value="HATPase_c"/>
    <property type="match status" value="1"/>
</dbReference>
<accession>B4VSQ0</accession>
<dbReference type="AlphaFoldDB" id="B4VSQ0"/>
<evidence type="ECO:0000256" key="5">
    <source>
        <dbReference type="ARBA" id="ARBA00023012"/>
    </source>
</evidence>
<dbReference type="STRING" id="118168.MC7420_2242"/>
<dbReference type="InterPro" id="IPR011006">
    <property type="entry name" value="CheY-like_superfamily"/>
</dbReference>
<dbReference type="CDD" id="cd19920">
    <property type="entry name" value="REC_PA4781-like"/>
    <property type="match status" value="1"/>
</dbReference>
<dbReference type="SUPFAM" id="SSF47384">
    <property type="entry name" value="Homodimeric domain of signal transducing histidine kinase"/>
    <property type="match status" value="1"/>
</dbReference>
<dbReference type="InterPro" id="IPR005467">
    <property type="entry name" value="His_kinase_dom"/>
</dbReference>
<comment type="catalytic activity">
    <reaction evidence="1">
        <text>ATP + protein L-histidine = ADP + protein N-phospho-L-histidine.</text>
        <dbReference type="EC" id="2.7.13.3"/>
    </reaction>
</comment>
<evidence type="ECO:0000259" key="9">
    <source>
        <dbReference type="PROSITE" id="PS50110"/>
    </source>
</evidence>
<dbReference type="Gene3D" id="3.30.565.10">
    <property type="entry name" value="Histidine kinase-like ATPase, C-terminal domain"/>
    <property type="match status" value="1"/>
</dbReference>
<evidence type="ECO:0000256" key="4">
    <source>
        <dbReference type="ARBA" id="ARBA00022777"/>
    </source>
</evidence>
<dbReference type="SMART" id="SM00387">
    <property type="entry name" value="HATPase_c"/>
    <property type="match status" value="1"/>
</dbReference>
<dbReference type="HOGENOM" id="CLU_000445_114_72_3"/>
<dbReference type="Pfam" id="PF00072">
    <property type="entry name" value="Response_reg"/>
    <property type="match status" value="1"/>
</dbReference>
<dbReference type="InterPro" id="IPR036097">
    <property type="entry name" value="HisK_dim/P_sf"/>
</dbReference>
<dbReference type="OrthoDB" id="569699at2"/>
<dbReference type="InterPro" id="IPR004358">
    <property type="entry name" value="Sig_transdc_His_kin-like_C"/>
</dbReference>
<dbReference type="SMART" id="SM00448">
    <property type="entry name" value="REC"/>
    <property type="match status" value="1"/>
</dbReference>
<dbReference type="SUPFAM" id="SSF55874">
    <property type="entry name" value="ATPase domain of HSP90 chaperone/DNA topoisomerase II/histidine kinase"/>
    <property type="match status" value="1"/>
</dbReference>
<dbReference type="EC" id="2.7.13.3" evidence="2"/>
<feature type="domain" description="Histidine kinase" evidence="8">
    <location>
        <begin position="177"/>
        <end position="435"/>
    </location>
</feature>
<dbReference type="PROSITE" id="PS50110">
    <property type="entry name" value="RESPONSE_REGULATORY"/>
    <property type="match status" value="1"/>
</dbReference>
<feature type="coiled-coil region" evidence="7">
    <location>
        <begin position="134"/>
        <end position="168"/>
    </location>
</feature>
<sequence>MNSYQPKTAQGIILIVDDTADSLRLLEAALTRYGYEVRSTVNGSMALMAAKAVAPDLILLDIKMPDMNGYDVCSALKASPVTRDIPIIFISALDEVFDKVKAFALGGADYITKPFQFEEVLARVDHQLTIRQLTQGLEQRVEERTAQLKQTLQELQQAQVQLIQIEKMATLGQLVAAVAHEINNPVGFINGNLSCAKDYTNDLISLLRLYQDKFPHPGSEIEQESQDIELDYLIEDLPSILSSMKKGVDRLFQLSSSLRTFSRLDAHTKVVFNIHDGIDSTLLILKHRLKANDKRPAIEVIKNYGELPPIECYPGQLNQVFMNLIANAIDALDELQTKKSNELNKDYLPQIKIDTDIQYDKEIVIIRIRDNGIGMPSKVKDCIFDNFFTTKPVGKGTGLGLSIARQIVVEKHGGSLNFSSAPEQGTEFVIELPMS</sequence>
<dbReference type="SUPFAM" id="SSF52172">
    <property type="entry name" value="CheY-like"/>
    <property type="match status" value="1"/>
</dbReference>
<reference evidence="10 11" key="1">
    <citation type="submission" date="2008-07" db="EMBL/GenBank/DDBJ databases">
        <authorList>
            <person name="Tandeau de Marsac N."/>
            <person name="Ferriera S."/>
            <person name="Johnson J."/>
            <person name="Kravitz S."/>
            <person name="Beeson K."/>
            <person name="Sutton G."/>
            <person name="Rogers Y.-H."/>
            <person name="Friedman R."/>
            <person name="Frazier M."/>
            <person name="Venter J.C."/>
        </authorList>
    </citation>
    <scope>NUCLEOTIDE SEQUENCE [LARGE SCALE GENOMIC DNA]</scope>
    <source>
        <strain evidence="10 11">PCC 7420</strain>
    </source>
</reference>
<dbReference type="PANTHER" id="PTHR43065">
    <property type="entry name" value="SENSOR HISTIDINE KINASE"/>
    <property type="match status" value="1"/>
</dbReference>
<dbReference type="Gene3D" id="1.10.287.130">
    <property type="match status" value="1"/>
</dbReference>
<keyword evidence="11" id="KW-1185">Reference proteome</keyword>